<evidence type="ECO:0000313" key="3">
    <source>
        <dbReference type="Proteomes" id="UP001140949"/>
    </source>
</evidence>
<feature type="compositionally biased region" description="Low complexity" evidence="1">
    <location>
        <begin position="11"/>
        <end position="20"/>
    </location>
</feature>
<dbReference type="Proteomes" id="UP001140949">
    <property type="component" value="Unassembled WGS sequence"/>
</dbReference>
<name>A0AAX6FY85_IRIPA</name>
<evidence type="ECO:0000313" key="2">
    <source>
        <dbReference type="EMBL" id="KAJ6821310.1"/>
    </source>
</evidence>
<dbReference type="AlphaFoldDB" id="A0AAX6FY85"/>
<reference evidence="2" key="1">
    <citation type="journal article" date="2023" name="GigaByte">
        <title>Genome assembly of the bearded iris, Iris pallida Lam.</title>
        <authorList>
            <person name="Bruccoleri R.E."/>
            <person name="Oakeley E.J."/>
            <person name="Faust A.M.E."/>
            <person name="Altorfer M."/>
            <person name="Dessus-Babus S."/>
            <person name="Burckhardt D."/>
            <person name="Oertli M."/>
            <person name="Naumann U."/>
            <person name="Petersen F."/>
            <person name="Wong J."/>
        </authorList>
    </citation>
    <scope>NUCLEOTIDE SEQUENCE</scope>
    <source>
        <strain evidence="2">GSM-AAB239-AS_SAM_17_03QT</strain>
    </source>
</reference>
<feature type="compositionally biased region" description="Basic and acidic residues" evidence="1">
    <location>
        <begin position="81"/>
        <end position="111"/>
    </location>
</feature>
<comment type="caution">
    <text evidence="2">The sequence shown here is derived from an EMBL/GenBank/DDBJ whole genome shotgun (WGS) entry which is preliminary data.</text>
</comment>
<protein>
    <submittedName>
        <fullName evidence="2">Uncharacterized protein</fullName>
    </submittedName>
</protein>
<reference evidence="2" key="2">
    <citation type="submission" date="2023-04" db="EMBL/GenBank/DDBJ databases">
        <authorList>
            <person name="Bruccoleri R.E."/>
            <person name="Oakeley E.J."/>
            <person name="Faust A.-M."/>
            <person name="Dessus-Babus S."/>
            <person name="Altorfer M."/>
            <person name="Burckhardt D."/>
            <person name="Oertli M."/>
            <person name="Naumann U."/>
            <person name="Petersen F."/>
            <person name="Wong J."/>
        </authorList>
    </citation>
    <scope>NUCLEOTIDE SEQUENCE</scope>
    <source>
        <strain evidence="2">GSM-AAB239-AS_SAM_17_03QT</strain>
        <tissue evidence="2">Leaf</tissue>
    </source>
</reference>
<accession>A0AAX6FY85</accession>
<proteinExistence type="predicted"/>
<evidence type="ECO:0000256" key="1">
    <source>
        <dbReference type="SAM" id="MobiDB-lite"/>
    </source>
</evidence>
<keyword evidence="3" id="KW-1185">Reference proteome</keyword>
<sequence length="180" mass="19609">MLFSSQLLSFSSSPTLLNSNPKHRKHINMKKSGIERKKTKTSPPGGDLAVNDGGSGALRRGSAANSRRSSRRAGGVFERLQGLRDSHGSQGCDTERRRGTRSDDGGGIGRRREGLAMWRTLGSGRRSARRWRNLELSAAARRNFWSVRLPVAWACLLRLAIRAPGTGMIGHGSGSCGWLK</sequence>
<dbReference type="EMBL" id="JANAVB010024999">
    <property type="protein sequence ID" value="KAJ6821310.1"/>
    <property type="molecule type" value="Genomic_DNA"/>
</dbReference>
<organism evidence="2 3">
    <name type="scientific">Iris pallida</name>
    <name type="common">Sweet iris</name>
    <dbReference type="NCBI Taxonomy" id="29817"/>
    <lineage>
        <taxon>Eukaryota</taxon>
        <taxon>Viridiplantae</taxon>
        <taxon>Streptophyta</taxon>
        <taxon>Embryophyta</taxon>
        <taxon>Tracheophyta</taxon>
        <taxon>Spermatophyta</taxon>
        <taxon>Magnoliopsida</taxon>
        <taxon>Liliopsida</taxon>
        <taxon>Asparagales</taxon>
        <taxon>Iridaceae</taxon>
        <taxon>Iridoideae</taxon>
        <taxon>Irideae</taxon>
        <taxon>Iris</taxon>
    </lineage>
</organism>
<feature type="region of interest" description="Disordered" evidence="1">
    <location>
        <begin position="11"/>
        <end position="111"/>
    </location>
</feature>
<gene>
    <name evidence="2" type="ORF">M6B38_392705</name>
</gene>
<feature type="compositionally biased region" description="Low complexity" evidence="1">
    <location>
        <begin position="57"/>
        <end position="75"/>
    </location>
</feature>